<evidence type="ECO:0000313" key="7">
    <source>
        <dbReference type="EMBL" id="SVA81488.1"/>
    </source>
</evidence>
<dbReference type="AlphaFoldDB" id="A0A381YWU1"/>
<evidence type="ECO:0000256" key="6">
    <source>
        <dbReference type="SAM" id="Phobius"/>
    </source>
</evidence>
<dbReference type="InterPro" id="IPR053180">
    <property type="entry name" value="Ca-binding_acidic-repeat"/>
</dbReference>
<dbReference type="PANTHER" id="PTHR37467:SF1">
    <property type="entry name" value="EXPORTED CALCIUM-BINDING GLYCOPROTEIN"/>
    <property type="match status" value="1"/>
</dbReference>
<dbReference type="PANTHER" id="PTHR37467">
    <property type="entry name" value="EXPORTED CALCIUM-BINDING GLYCOPROTEIN-RELATED"/>
    <property type="match status" value="1"/>
</dbReference>
<dbReference type="InterPro" id="IPR059100">
    <property type="entry name" value="TSP3_bac"/>
</dbReference>
<evidence type="ECO:0000256" key="5">
    <source>
        <dbReference type="SAM" id="MobiDB-lite"/>
    </source>
</evidence>
<feature type="region of interest" description="Disordered" evidence="5">
    <location>
        <begin position="75"/>
        <end position="164"/>
    </location>
</feature>
<organism evidence="7">
    <name type="scientific">marine metagenome</name>
    <dbReference type="NCBI Taxonomy" id="408172"/>
    <lineage>
        <taxon>unclassified sequences</taxon>
        <taxon>metagenomes</taxon>
        <taxon>ecological metagenomes</taxon>
    </lineage>
</organism>
<keyword evidence="4" id="KW-0106">Calcium</keyword>
<evidence type="ECO:0000256" key="2">
    <source>
        <dbReference type="ARBA" id="ARBA00022525"/>
    </source>
</evidence>
<keyword evidence="6" id="KW-0472">Membrane</keyword>
<feature type="transmembrane region" description="Helical" evidence="6">
    <location>
        <begin position="6"/>
        <end position="26"/>
    </location>
</feature>
<comment type="subcellular location">
    <subcellularLocation>
        <location evidence="1">Secreted</location>
    </subcellularLocation>
</comment>
<feature type="compositionally biased region" description="Acidic residues" evidence="5">
    <location>
        <begin position="81"/>
        <end position="90"/>
    </location>
</feature>
<keyword evidence="2" id="KW-0964">Secreted</keyword>
<dbReference type="EMBL" id="UINC01019265">
    <property type="protein sequence ID" value="SVA81488.1"/>
    <property type="molecule type" value="Genomic_DNA"/>
</dbReference>
<feature type="compositionally biased region" description="Low complexity" evidence="5">
    <location>
        <begin position="127"/>
        <end position="136"/>
    </location>
</feature>
<keyword evidence="6" id="KW-0812">Transmembrane</keyword>
<reference evidence="7" key="1">
    <citation type="submission" date="2018-05" db="EMBL/GenBank/DDBJ databases">
        <authorList>
            <person name="Lanie J.A."/>
            <person name="Ng W.-L."/>
            <person name="Kazmierczak K.M."/>
            <person name="Andrzejewski T.M."/>
            <person name="Davidsen T.M."/>
            <person name="Wayne K.J."/>
            <person name="Tettelin H."/>
            <person name="Glass J.I."/>
            <person name="Rusch D."/>
            <person name="Podicherti R."/>
            <person name="Tsui H.-C.T."/>
            <person name="Winkler M.E."/>
        </authorList>
    </citation>
    <scope>NUCLEOTIDE SEQUENCE</scope>
</reference>
<protein>
    <submittedName>
        <fullName evidence="7">Uncharacterized protein</fullName>
    </submittedName>
</protein>
<keyword evidence="3" id="KW-0732">Signal</keyword>
<feature type="non-terminal residue" evidence="7">
    <location>
        <position position="253"/>
    </location>
</feature>
<evidence type="ECO:0000256" key="3">
    <source>
        <dbReference type="ARBA" id="ARBA00022729"/>
    </source>
</evidence>
<proteinExistence type="predicted"/>
<dbReference type="Pfam" id="PF18884">
    <property type="entry name" value="TSP3_bac"/>
    <property type="match status" value="4"/>
</dbReference>
<evidence type="ECO:0000256" key="1">
    <source>
        <dbReference type="ARBA" id="ARBA00004613"/>
    </source>
</evidence>
<feature type="compositionally biased region" description="Basic and acidic residues" evidence="5">
    <location>
        <begin position="244"/>
        <end position="253"/>
    </location>
</feature>
<name>A0A381YWU1_9ZZZZ</name>
<accession>A0A381YWU1</accession>
<gene>
    <name evidence="7" type="ORF">METZ01_LOCUS134342</name>
</gene>
<keyword evidence="6" id="KW-1133">Transmembrane helix</keyword>
<feature type="region of interest" description="Disordered" evidence="5">
    <location>
        <begin position="234"/>
        <end position="253"/>
    </location>
</feature>
<sequence length="253" mass="27752">MALNHNQYAVLAITATLCLAGFYTIIDAGLSTTESGGFEAASGDIEVNNEPHIGGQDHDGDGLPDRMEQTLYGTDWRDADTDGDGLDDGWEIANGLDPLDNGEPTMDDIPMTPPDNEEETGEQNETFPNPDNGPFGDPDRDGLTNTEEMELGTNPNIRDTDGDGLNDRWESEYTFVVETPSGDVTLLDPLDGNWDCYLLTPEVKGQIENDIGPSEWEEMGSQFGHSCDALLDLEQPEPDSLRNYVEERYDTNP</sequence>
<evidence type="ECO:0000256" key="4">
    <source>
        <dbReference type="ARBA" id="ARBA00022837"/>
    </source>
</evidence>